<dbReference type="Proteomes" id="UP000324927">
    <property type="component" value="Unassembled WGS sequence"/>
</dbReference>
<name>A0A5A9GEC7_AZOLI</name>
<dbReference type="AlphaFoldDB" id="A0A5A9GEC7"/>
<dbReference type="RefSeq" id="WP_149234584.1">
    <property type="nucleotide sequence ID" value="NZ_JALJXJ010000008.1"/>
</dbReference>
<dbReference type="InterPro" id="IPR000668">
    <property type="entry name" value="Peptidase_C1A_C"/>
</dbReference>
<evidence type="ECO:0000313" key="3">
    <source>
        <dbReference type="Proteomes" id="UP000324927"/>
    </source>
</evidence>
<dbReference type="PROSITE" id="PS00639">
    <property type="entry name" value="THIOL_PROTEASE_HIS"/>
    <property type="match status" value="1"/>
</dbReference>
<feature type="domain" description="Peptidase C1A papain C-terminal" evidence="1">
    <location>
        <begin position="3"/>
        <end position="213"/>
    </location>
</feature>
<accession>A0A5A9GEC7</accession>
<evidence type="ECO:0000259" key="1">
    <source>
        <dbReference type="SMART" id="SM00645"/>
    </source>
</evidence>
<dbReference type="SMART" id="SM00645">
    <property type="entry name" value="Pept_C1"/>
    <property type="match status" value="1"/>
</dbReference>
<dbReference type="Pfam" id="PF00112">
    <property type="entry name" value="Peptidase_C1"/>
    <property type="match status" value="1"/>
</dbReference>
<dbReference type="GO" id="GO:0006508">
    <property type="term" value="P:proteolysis"/>
    <property type="evidence" value="ECO:0007669"/>
    <property type="project" value="InterPro"/>
</dbReference>
<proteinExistence type="predicted"/>
<dbReference type="EMBL" id="VTTN01000018">
    <property type="protein sequence ID" value="KAA0591992.1"/>
    <property type="molecule type" value="Genomic_DNA"/>
</dbReference>
<gene>
    <name evidence="2" type="ORF">FZ942_29265</name>
</gene>
<dbReference type="GO" id="GO:0008234">
    <property type="term" value="F:cysteine-type peptidase activity"/>
    <property type="evidence" value="ECO:0007669"/>
    <property type="project" value="InterPro"/>
</dbReference>
<dbReference type="InterPro" id="IPR038765">
    <property type="entry name" value="Papain-like_cys_pep_sf"/>
</dbReference>
<organism evidence="2 3">
    <name type="scientific">Azospirillum lipoferum</name>
    <dbReference type="NCBI Taxonomy" id="193"/>
    <lineage>
        <taxon>Bacteria</taxon>
        <taxon>Pseudomonadati</taxon>
        <taxon>Pseudomonadota</taxon>
        <taxon>Alphaproteobacteria</taxon>
        <taxon>Rhodospirillales</taxon>
        <taxon>Azospirillaceae</taxon>
        <taxon>Azospirillum</taxon>
    </lineage>
</organism>
<evidence type="ECO:0000313" key="2">
    <source>
        <dbReference type="EMBL" id="KAA0591992.1"/>
    </source>
</evidence>
<comment type="caution">
    <text evidence="2">The sequence shown here is derived from an EMBL/GenBank/DDBJ whole genome shotgun (WGS) entry which is preliminary data.</text>
</comment>
<sequence length="215" mass="23799">MLIKIIHDLRGKFGLVREQGERMTCLAFAMSDAHAAFRGAFVPLSVEHLYWHCMKRTPNANPDEGTNMPTVRMSLKEDGQALEDQWRYLPQLPAELSEWQPPPSATPVLTCRSLPLNGATALICQYLAAGKPVVIAFAMSDAFYNPNEDGVVEAPDNDAPAGHHAVVVVGCGNYKNRRYLLLRNSWSADWGKDGHAWVSETYIDPRIHAAAIMVA</sequence>
<reference evidence="2 3" key="1">
    <citation type="submission" date="2019-08" db="EMBL/GenBank/DDBJ databases">
        <authorList>
            <person name="Grouzdev D."/>
            <person name="Tikhonova E."/>
            <person name="Kravchenko I."/>
        </authorList>
    </citation>
    <scope>NUCLEOTIDE SEQUENCE [LARGE SCALE GENOMIC DNA]</scope>
    <source>
        <strain evidence="2 3">59b</strain>
    </source>
</reference>
<dbReference type="OrthoDB" id="5318987at2"/>
<dbReference type="CDD" id="cd02619">
    <property type="entry name" value="Peptidase_C1"/>
    <property type="match status" value="1"/>
</dbReference>
<protein>
    <submittedName>
        <fullName evidence="2">C1 family peptidase</fullName>
    </submittedName>
</protein>
<dbReference type="Gene3D" id="3.90.70.10">
    <property type="entry name" value="Cysteine proteinases"/>
    <property type="match status" value="1"/>
</dbReference>
<dbReference type="SUPFAM" id="SSF54001">
    <property type="entry name" value="Cysteine proteinases"/>
    <property type="match status" value="1"/>
</dbReference>
<keyword evidence="3" id="KW-1185">Reference proteome</keyword>
<dbReference type="InterPro" id="IPR025660">
    <property type="entry name" value="Pept_his_AS"/>
</dbReference>